<accession>A0ABM8AZX0</accession>
<evidence type="ECO:0000313" key="3">
    <source>
        <dbReference type="Proteomes" id="UP001317742"/>
    </source>
</evidence>
<dbReference type="RefSeq" id="WP_281762920.1">
    <property type="nucleotide sequence ID" value="NZ_AP026709.1"/>
</dbReference>
<proteinExistence type="predicted"/>
<dbReference type="Proteomes" id="UP001317742">
    <property type="component" value="Chromosome"/>
</dbReference>
<keyword evidence="3" id="KW-1185">Reference proteome</keyword>
<sequence>MTNQKILLNIQEIADILRVHRSTVSRMLDSGELPIILVRSRKLIRYTDVLEFIENQIGRSKDGYSWED</sequence>
<evidence type="ECO:0000313" key="2">
    <source>
        <dbReference type="EMBL" id="BDQ37053.1"/>
    </source>
</evidence>
<protein>
    <recommendedName>
        <fullName evidence="1">Helix-turn-helix domain-containing protein</fullName>
    </recommendedName>
</protein>
<gene>
    <name evidence="2" type="ORF">SYK_14130</name>
</gene>
<reference evidence="2 3" key="1">
    <citation type="submission" date="2022-08" db="EMBL/GenBank/DDBJ databases">
        <title>Genome Sequence of the sulphate-reducing bacterium, Pseudodesulfovibrio sp. SYK.</title>
        <authorList>
            <person name="Kondo R."/>
            <person name="Kataoka T."/>
        </authorList>
    </citation>
    <scope>NUCLEOTIDE SEQUENCE [LARGE SCALE GENOMIC DNA]</scope>
    <source>
        <strain evidence="2 3">SYK</strain>
    </source>
</reference>
<dbReference type="EMBL" id="AP026709">
    <property type="protein sequence ID" value="BDQ37053.1"/>
    <property type="molecule type" value="Genomic_DNA"/>
</dbReference>
<evidence type="ECO:0000259" key="1">
    <source>
        <dbReference type="Pfam" id="PF12728"/>
    </source>
</evidence>
<dbReference type="Pfam" id="PF12728">
    <property type="entry name" value="HTH_17"/>
    <property type="match status" value="1"/>
</dbReference>
<feature type="domain" description="Helix-turn-helix" evidence="1">
    <location>
        <begin position="7"/>
        <end position="56"/>
    </location>
</feature>
<dbReference type="InterPro" id="IPR010093">
    <property type="entry name" value="SinI_DNA-bd"/>
</dbReference>
<dbReference type="Gene3D" id="1.10.10.60">
    <property type="entry name" value="Homeodomain-like"/>
    <property type="match status" value="1"/>
</dbReference>
<name>A0ABM8AZX0_9BACT</name>
<dbReference type="InterPro" id="IPR041657">
    <property type="entry name" value="HTH_17"/>
</dbReference>
<organism evidence="2 3">
    <name type="scientific">Pseudodesulfovibrio nedwellii</name>
    <dbReference type="NCBI Taxonomy" id="2973072"/>
    <lineage>
        <taxon>Bacteria</taxon>
        <taxon>Pseudomonadati</taxon>
        <taxon>Thermodesulfobacteriota</taxon>
        <taxon>Desulfovibrionia</taxon>
        <taxon>Desulfovibrionales</taxon>
        <taxon>Desulfovibrionaceae</taxon>
    </lineage>
</organism>
<dbReference type="SUPFAM" id="SSF46955">
    <property type="entry name" value="Putative DNA-binding domain"/>
    <property type="match status" value="1"/>
</dbReference>
<dbReference type="NCBIfam" id="TIGR01764">
    <property type="entry name" value="excise"/>
    <property type="match status" value="1"/>
</dbReference>
<dbReference type="InterPro" id="IPR009061">
    <property type="entry name" value="DNA-bd_dom_put_sf"/>
</dbReference>